<protein>
    <submittedName>
        <fullName evidence="1">Uncharacterized protein</fullName>
    </submittedName>
</protein>
<gene>
    <name evidence="1" type="ORF">J1N35_041073</name>
</gene>
<name>A0A9D3UEX6_9ROSI</name>
<dbReference type="EMBL" id="JAIQCV010000012">
    <property type="protein sequence ID" value="KAH1039330.1"/>
    <property type="molecule type" value="Genomic_DNA"/>
</dbReference>
<evidence type="ECO:0000313" key="1">
    <source>
        <dbReference type="EMBL" id="KAH1039330.1"/>
    </source>
</evidence>
<dbReference type="Proteomes" id="UP000828251">
    <property type="component" value="Unassembled WGS sequence"/>
</dbReference>
<accession>A0A9D3UEX6</accession>
<reference evidence="1 2" key="1">
    <citation type="journal article" date="2021" name="Plant Biotechnol. J.">
        <title>Multi-omics assisted identification of the key and species-specific regulatory components of drought-tolerant mechanisms in Gossypium stocksii.</title>
        <authorList>
            <person name="Yu D."/>
            <person name="Ke L."/>
            <person name="Zhang D."/>
            <person name="Wu Y."/>
            <person name="Sun Y."/>
            <person name="Mei J."/>
            <person name="Sun J."/>
            <person name="Sun Y."/>
        </authorList>
    </citation>
    <scope>NUCLEOTIDE SEQUENCE [LARGE SCALE GENOMIC DNA]</scope>
    <source>
        <strain evidence="2">cv. E1</strain>
        <tissue evidence="1">Leaf</tissue>
    </source>
</reference>
<dbReference type="OrthoDB" id="1751334at2759"/>
<comment type="caution">
    <text evidence="1">The sequence shown here is derived from an EMBL/GenBank/DDBJ whole genome shotgun (WGS) entry which is preliminary data.</text>
</comment>
<proteinExistence type="predicted"/>
<organism evidence="1 2">
    <name type="scientific">Gossypium stocksii</name>
    <dbReference type="NCBI Taxonomy" id="47602"/>
    <lineage>
        <taxon>Eukaryota</taxon>
        <taxon>Viridiplantae</taxon>
        <taxon>Streptophyta</taxon>
        <taxon>Embryophyta</taxon>
        <taxon>Tracheophyta</taxon>
        <taxon>Spermatophyta</taxon>
        <taxon>Magnoliopsida</taxon>
        <taxon>eudicotyledons</taxon>
        <taxon>Gunneridae</taxon>
        <taxon>Pentapetalae</taxon>
        <taxon>rosids</taxon>
        <taxon>malvids</taxon>
        <taxon>Malvales</taxon>
        <taxon>Malvaceae</taxon>
        <taxon>Malvoideae</taxon>
        <taxon>Gossypium</taxon>
    </lineage>
</organism>
<keyword evidence="2" id="KW-1185">Reference proteome</keyword>
<sequence length="68" mass="8084">MDDNSLLKHDNHVAKFVHNKFLWKSYSNKKFTPLIPSWVHDQQALFVTNIPLINFHKVEMHAMGRVLR</sequence>
<evidence type="ECO:0000313" key="2">
    <source>
        <dbReference type="Proteomes" id="UP000828251"/>
    </source>
</evidence>
<dbReference type="AlphaFoldDB" id="A0A9D3UEX6"/>